<sequence length="111" mass="12334">MPDDLDPSRPDEASRESELRERVEQLETALRSRPTIEQAKGMIMVVHRCDDEQAFRVLIAVSQSSNRKLREVAAEIVTALPADEPLPADIAAAFDNEVRRLRTAGHAALDS</sequence>
<dbReference type="InterPro" id="IPR011006">
    <property type="entry name" value="CheY-like_superfamily"/>
</dbReference>
<dbReference type="PIRSF" id="PIRSF010636">
    <property type="entry name" value="ANTAR_solo"/>
    <property type="match status" value="1"/>
</dbReference>
<evidence type="ECO:0000313" key="4">
    <source>
        <dbReference type="Proteomes" id="UP001500325"/>
    </source>
</evidence>
<evidence type="ECO:0000259" key="2">
    <source>
        <dbReference type="PROSITE" id="PS50921"/>
    </source>
</evidence>
<organism evidence="3 4">
    <name type="scientific">Pseudonocardia yuanmonensis</name>
    <dbReference type="NCBI Taxonomy" id="1095914"/>
    <lineage>
        <taxon>Bacteria</taxon>
        <taxon>Bacillati</taxon>
        <taxon>Actinomycetota</taxon>
        <taxon>Actinomycetes</taxon>
        <taxon>Pseudonocardiales</taxon>
        <taxon>Pseudonocardiaceae</taxon>
        <taxon>Pseudonocardia</taxon>
    </lineage>
</organism>
<protein>
    <recommendedName>
        <fullName evidence="2">ANTAR domain-containing protein</fullName>
    </recommendedName>
</protein>
<evidence type="ECO:0000313" key="3">
    <source>
        <dbReference type="EMBL" id="GAA4712951.1"/>
    </source>
</evidence>
<dbReference type="Pfam" id="PF03861">
    <property type="entry name" value="ANTAR"/>
    <property type="match status" value="1"/>
</dbReference>
<gene>
    <name evidence="3" type="ORF">GCM10023215_64760</name>
</gene>
<feature type="compositionally biased region" description="Basic and acidic residues" evidence="1">
    <location>
        <begin position="1"/>
        <end position="25"/>
    </location>
</feature>
<dbReference type="Proteomes" id="UP001500325">
    <property type="component" value="Unassembled WGS sequence"/>
</dbReference>
<keyword evidence="4" id="KW-1185">Reference proteome</keyword>
<dbReference type="PROSITE" id="PS50921">
    <property type="entry name" value="ANTAR"/>
    <property type="match status" value="1"/>
</dbReference>
<feature type="region of interest" description="Disordered" evidence="1">
    <location>
        <begin position="1"/>
        <end position="31"/>
    </location>
</feature>
<dbReference type="InterPro" id="IPR005561">
    <property type="entry name" value="ANTAR"/>
</dbReference>
<name>A0ABP8XR34_9PSEU</name>
<dbReference type="SMART" id="SM01012">
    <property type="entry name" value="ANTAR"/>
    <property type="match status" value="1"/>
</dbReference>
<dbReference type="InterPro" id="IPR036388">
    <property type="entry name" value="WH-like_DNA-bd_sf"/>
</dbReference>
<dbReference type="SUPFAM" id="SSF52172">
    <property type="entry name" value="CheY-like"/>
    <property type="match status" value="1"/>
</dbReference>
<accession>A0ABP8XR34</accession>
<dbReference type="RefSeq" id="WP_345384626.1">
    <property type="nucleotide sequence ID" value="NZ_BAABIC010000036.1"/>
</dbReference>
<dbReference type="EMBL" id="BAABIC010000036">
    <property type="protein sequence ID" value="GAA4712951.1"/>
    <property type="molecule type" value="Genomic_DNA"/>
</dbReference>
<dbReference type="InterPro" id="IPR024189">
    <property type="entry name" value="ANTAR_transcrpt_antiterm_reg"/>
</dbReference>
<feature type="domain" description="ANTAR" evidence="2">
    <location>
        <begin position="16"/>
        <end position="77"/>
    </location>
</feature>
<proteinExistence type="predicted"/>
<reference evidence="4" key="1">
    <citation type="journal article" date="2019" name="Int. J. Syst. Evol. Microbiol.">
        <title>The Global Catalogue of Microorganisms (GCM) 10K type strain sequencing project: providing services to taxonomists for standard genome sequencing and annotation.</title>
        <authorList>
            <consortium name="The Broad Institute Genomics Platform"/>
            <consortium name="The Broad Institute Genome Sequencing Center for Infectious Disease"/>
            <person name="Wu L."/>
            <person name="Ma J."/>
        </authorList>
    </citation>
    <scope>NUCLEOTIDE SEQUENCE [LARGE SCALE GENOMIC DNA]</scope>
    <source>
        <strain evidence="4">JCM 18055</strain>
    </source>
</reference>
<dbReference type="Gene3D" id="1.10.10.10">
    <property type="entry name" value="Winged helix-like DNA-binding domain superfamily/Winged helix DNA-binding domain"/>
    <property type="match status" value="1"/>
</dbReference>
<evidence type="ECO:0000256" key="1">
    <source>
        <dbReference type="SAM" id="MobiDB-lite"/>
    </source>
</evidence>
<comment type="caution">
    <text evidence="3">The sequence shown here is derived from an EMBL/GenBank/DDBJ whole genome shotgun (WGS) entry which is preliminary data.</text>
</comment>